<evidence type="ECO:0000256" key="2">
    <source>
        <dbReference type="SAM" id="SignalP"/>
    </source>
</evidence>
<organism evidence="3 4">
    <name type="scientific">Hyunsoonleella flava</name>
    <dbReference type="NCBI Taxonomy" id="2527939"/>
    <lineage>
        <taxon>Bacteria</taxon>
        <taxon>Pseudomonadati</taxon>
        <taxon>Bacteroidota</taxon>
        <taxon>Flavobacteriia</taxon>
        <taxon>Flavobacteriales</taxon>
        <taxon>Flavobacteriaceae</taxon>
    </lineage>
</organism>
<evidence type="ECO:0000313" key="3">
    <source>
        <dbReference type="EMBL" id="TBN00857.1"/>
    </source>
</evidence>
<dbReference type="Pfam" id="PF07813">
    <property type="entry name" value="LTXXQ"/>
    <property type="match status" value="1"/>
</dbReference>
<dbReference type="Gene3D" id="1.20.120.1490">
    <property type="match status" value="1"/>
</dbReference>
<dbReference type="GO" id="GO:0042597">
    <property type="term" value="C:periplasmic space"/>
    <property type="evidence" value="ECO:0007669"/>
    <property type="project" value="InterPro"/>
</dbReference>
<dbReference type="InterPro" id="IPR012899">
    <property type="entry name" value="LTXXQ"/>
</dbReference>
<dbReference type="Proteomes" id="UP000291142">
    <property type="component" value="Unassembled WGS sequence"/>
</dbReference>
<feature type="region of interest" description="Disordered" evidence="1">
    <location>
        <begin position="72"/>
        <end position="91"/>
    </location>
</feature>
<keyword evidence="4" id="KW-1185">Reference proteome</keyword>
<feature type="chain" id="PRO_5020776379" description="DUF4890 domain-containing protein" evidence="2">
    <location>
        <begin position="20"/>
        <end position="146"/>
    </location>
</feature>
<dbReference type="EMBL" id="SIRT01000013">
    <property type="protein sequence ID" value="TBN00857.1"/>
    <property type="molecule type" value="Genomic_DNA"/>
</dbReference>
<dbReference type="AlphaFoldDB" id="A0A4Q9FGC8"/>
<reference evidence="3 4" key="1">
    <citation type="submission" date="2019-02" db="EMBL/GenBank/DDBJ databases">
        <title>Hyunsoonleella sp., isolated from marine sediment.</title>
        <authorList>
            <person name="Liu B.-T."/>
        </authorList>
    </citation>
    <scope>NUCLEOTIDE SEQUENCE [LARGE SCALE GENOMIC DNA]</scope>
    <source>
        <strain evidence="3 4">T58</strain>
    </source>
</reference>
<evidence type="ECO:0000256" key="1">
    <source>
        <dbReference type="SAM" id="MobiDB-lite"/>
    </source>
</evidence>
<evidence type="ECO:0008006" key="5">
    <source>
        <dbReference type="Google" id="ProtNLM"/>
    </source>
</evidence>
<gene>
    <name evidence="3" type="ORF">EYD45_13605</name>
</gene>
<dbReference type="OrthoDB" id="956918at2"/>
<evidence type="ECO:0000313" key="4">
    <source>
        <dbReference type="Proteomes" id="UP000291142"/>
    </source>
</evidence>
<dbReference type="RefSeq" id="WP_130965109.1">
    <property type="nucleotide sequence ID" value="NZ_SIRT01000013.1"/>
</dbReference>
<proteinExistence type="predicted"/>
<keyword evidence="2" id="KW-0732">Signal</keyword>
<feature type="signal peptide" evidence="2">
    <location>
        <begin position="1"/>
        <end position="19"/>
    </location>
</feature>
<protein>
    <recommendedName>
        <fullName evidence="5">DUF4890 domain-containing protein</fullName>
    </recommendedName>
</protein>
<name>A0A4Q9FGC8_9FLAO</name>
<accession>A0A4Q9FGC8</accession>
<sequence>MKKLVLVVMTLCAIQITSAQGPNKGKKGMDMSPEDMATLQTKKMTLALDLTDAQQEDIYEINLENAKLRKAHMAERKAKRESGEVQKPTKEQRLEMANKRLDHMIEVKAKMKNILNDEQYTRWERMMAKRQTKMKDKFKGKKRKKA</sequence>
<comment type="caution">
    <text evidence="3">The sequence shown here is derived from an EMBL/GenBank/DDBJ whole genome shotgun (WGS) entry which is preliminary data.</text>
</comment>